<organism evidence="1 2">
    <name type="scientific">Streptomyces hundungensis</name>
    <dbReference type="NCBI Taxonomy" id="1077946"/>
    <lineage>
        <taxon>Bacteria</taxon>
        <taxon>Bacillati</taxon>
        <taxon>Actinomycetota</taxon>
        <taxon>Actinomycetes</taxon>
        <taxon>Kitasatosporales</taxon>
        <taxon>Streptomycetaceae</taxon>
        <taxon>Streptomyces</taxon>
    </lineage>
</organism>
<dbReference type="Proteomes" id="UP000271554">
    <property type="component" value="Chromosome"/>
</dbReference>
<sequence length="142" mass="15364">MEIVQVVRLTVEGDTYEGEVDDLEKVKHLTKLEDAYNKSKKALEDALDEYGIGPAVTAGPSFTVRPSVGKRGAVSSGPDAADVRAWAATLTKPSLPLSAQGRIPGWVNTAFEKKLKGEALGKHVQEHASTDFLKKFEDANKK</sequence>
<dbReference type="AlphaFoldDB" id="A0A387HBA6"/>
<gene>
    <name evidence="1" type="ORF">DWB77_02080</name>
</gene>
<evidence type="ECO:0008006" key="3">
    <source>
        <dbReference type="Google" id="ProtNLM"/>
    </source>
</evidence>
<proteinExistence type="predicted"/>
<evidence type="ECO:0000313" key="2">
    <source>
        <dbReference type="Proteomes" id="UP000271554"/>
    </source>
</evidence>
<name>A0A387HBA6_9ACTN</name>
<dbReference type="RefSeq" id="WP_120720972.1">
    <property type="nucleotide sequence ID" value="NZ_CP032698.1"/>
</dbReference>
<accession>A0A387HBA6</accession>
<reference evidence="1 2" key="1">
    <citation type="submission" date="2018-10" db="EMBL/GenBank/DDBJ databases">
        <title>Relationship between Morphology and Antimicrobial Activity in Streptomyces.</title>
        <authorList>
            <person name="Kang H.J."/>
            <person name="Kim S.B."/>
        </authorList>
    </citation>
    <scope>NUCLEOTIDE SEQUENCE [LARGE SCALE GENOMIC DNA]</scope>
    <source>
        <strain evidence="1 2">BH38</strain>
    </source>
</reference>
<dbReference type="OrthoDB" id="4230052at2"/>
<protein>
    <recommendedName>
        <fullName evidence="3">Nucleoid-associated protein Lsr2</fullName>
    </recommendedName>
</protein>
<evidence type="ECO:0000313" key="1">
    <source>
        <dbReference type="EMBL" id="AYG79961.1"/>
    </source>
</evidence>
<keyword evidence="2" id="KW-1185">Reference proteome</keyword>
<dbReference type="KEGG" id="shun:DWB77_02080"/>
<dbReference type="EMBL" id="CP032698">
    <property type="protein sequence ID" value="AYG79961.1"/>
    <property type="molecule type" value="Genomic_DNA"/>
</dbReference>